<evidence type="ECO:0000313" key="4">
    <source>
        <dbReference type="Proteomes" id="UP000634667"/>
    </source>
</evidence>
<evidence type="ECO:0000256" key="1">
    <source>
        <dbReference type="ARBA" id="ARBA00007884"/>
    </source>
</evidence>
<dbReference type="InterPro" id="IPR008979">
    <property type="entry name" value="Galactose-bd-like_sf"/>
</dbReference>
<name>A0ABQ2WLG4_9ALTE</name>
<keyword evidence="4" id="KW-1185">Reference proteome</keyword>
<organism evidence="3 4">
    <name type="scientific">Alishewanella tabrizica</name>
    <dbReference type="NCBI Taxonomy" id="671278"/>
    <lineage>
        <taxon>Bacteria</taxon>
        <taxon>Pseudomonadati</taxon>
        <taxon>Pseudomonadota</taxon>
        <taxon>Gammaproteobacteria</taxon>
        <taxon>Alteromonadales</taxon>
        <taxon>Alteromonadaceae</taxon>
        <taxon>Alishewanella</taxon>
    </lineage>
</organism>
<dbReference type="PANTHER" id="PTHR13194">
    <property type="entry name" value="COMPLEX I INTERMEDIATE-ASSOCIATED PROTEIN 30"/>
    <property type="match status" value="1"/>
</dbReference>
<feature type="domain" description="NADH:ubiquinone oxidoreductase intermediate-associated protein 30" evidence="2">
    <location>
        <begin position="38"/>
        <end position="189"/>
    </location>
</feature>
<keyword evidence="3" id="KW-0540">Nuclease</keyword>
<proteinExistence type="inferred from homology"/>
<comment type="caution">
    <text evidence="3">The sequence shown here is derived from an EMBL/GenBank/DDBJ whole genome shotgun (WGS) entry which is preliminary data.</text>
</comment>
<dbReference type="Pfam" id="PF08547">
    <property type="entry name" value="CIA30"/>
    <property type="match status" value="1"/>
</dbReference>
<dbReference type="EMBL" id="BMYR01000004">
    <property type="protein sequence ID" value="GGW57772.1"/>
    <property type="molecule type" value="Genomic_DNA"/>
</dbReference>
<protein>
    <submittedName>
        <fullName evidence="3">Exonuclease</fullName>
    </submittedName>
</protein>
<gene>
    <name evidence="3" type="ORF">GCM10008111_12370</name>
</gene>
<keyword evidence="3" id="KW-0378">Hydrolase</keyword>
<accession>A0ABQ2WLG4</accession>
<reference evidence="4" key="1">
    <citation type="journal article" date="2019" name="Int. J. Syst. Evol. Microbiol.">
        <title>The Global Catalogue of Microorganisms (GCM) 10K type strain sequencing project: providing services to taxonomists for standard genome sequencing and annotation.</title>
        <authorList>
            <consortium name="The Broad Institute Genomics Platform"/>
            <consortium name="The Broad Institute Genome Sequencing Center for Infectious Disease"/>
            <person name="Wu L."/>
            <person name="Ma J."/>
        </authorList>
    </citation>
    <scope>NUCLEOTIDE SEQUENCE [LARGE SCALE GENOMIC DNA]</scope>
    <source>
        <strain evidence="4">KCTC 23723</strain>
    </source>
</reference>
<comment type="similarity">
    <text evidence="1">Belongs to the CIA30 family.</text>
</comment>
<dbReference type="GO" id="GO:0004527">
    <property type="term" value="F:exonuclease activity"/>
    <property type="evidence" value="ECO:0007669"/>
    <property type="project" value="UniProtKB-KW"/>
</dbReference>
<dbReference type="InterPro" id="IPR013857">
    <property type="entry name" value="NADH-UbQ_OxRdtase-assoc_prot30"/>
</dbReference>
<evidence type="ECO:0000259" key="2">
    <source>
        <dbReference type="Pfam" id="PF08547"/>
    </source>
</evidence>
<sequence>MSIMQPNSIVLGLILLFPVSLLADMTMLKKLPTTTALAFNNPEHFRQFRLIHDTVMGGRSAGQVDFTEDRQGLVFSGNLSLENNGGFASAEFTLASPLAVTTLSSLYIDALGDGRSYQIRLKTPYIPNGVAYVATFDTVTERDHYYVPLSAFYGQFRGRRVSNLPKLKLTDVNQLSIMLADKQPGPFSIVLYSVSFASLDTI</sequence>
<keyword evidence="3" id="KW-0269">Exonuclease</keyword>
<dbReference type="Proteomes" id="UP000634667">
    <property type="component" value="Unassembled WGS sequence"/>
</dbReference>
<dbReference type="SUPFAM" id="SSF49785">
    <property type="entry name" value="Galactose-binding domain-like"/>
    <property type="match status" value="1"/>
</dbReference>
<evidence type="ECO:0000313" key="3">
    <source>
        <dbReference type="EMBL" id="GGW57772.1"/>
    </source>
</evidence>
<dbReference type="PANTHER" id="PTHR13194:SF19">
    <property type="entry name" value="NAD(P)-BINDING ROSSMANN-FOLD SUPERFAMILY PROTEIN"/>
    <property type="match status" value="1"/>
</dbReference>
<dbReference type="InterPro" id="IPR039131">
    <property type="entry name" value="NDUFAF1"/>
</dbReference>